<accession>A0A6I2MT49</accession>
<name>A0A6I2MT49_9FLAO</name>
<gene>
    <name evidence="1" type="ORF">GJ691_18450</name>
</gene>
<keyword evidence="2" id="KW-1185">Reference proteome</keyword>
<organism evidence="1 2">
    <name type="scientific">Maribacter luteus</name>
    <dbReference type="NCBI Taxonomy" id="2594478"/>
    <lineage>
        <taxon>Bacteria</taxon>
        <taxon>Pseudomonadati</taxon>
        <taxon>Bacteroidota</taxon>
        <taxon>Flavobacteriia</taxon>
        <taxon>Flavobacteriales</taxon>
        <taxon>Flavobacteriaceae</taxon>
        <taxon>Maribacter</taxon>
    </lineage>
</organism>
<dbReference type="Proteomes" id="UP000443153">
    <property type="component" value="Unassembled WGS sequence"/>
</dbReference>
<dbReference type="OrthoDB" id="1179346at2"/>
<dbReference type="RefSeq" id="WP_154369665.1">
    <property type="nucleotide sequence ID" value="NZ_WKJH01000030.1"/>
</dbReference>
<dbReference type="EMBL" id="WKJH01000030">
    <property type="protein sequence ID" value="MRX66139.1"/>
    <property type="molecule type" value="Genomic_DNA"/>
</dbReference>
<dbReference type="AlphaFoldDB" id="A0A6I2MT49"/>
<evidence type="ECO:0008006" key="3">
    <source>
        <dbReference type="Google" id="ProtNLM"/>
    </source>
</evidence>
<reference evidence="1 2" key="1">
    <citation type="submission" date="2019-11" db="EMBL/GenBank/DDBJ databases">
        <title>Maribacter lutea sp. nov., a marine bacterium isolated from intertidal sand.</title>
        <authorList>
            <person name="Liu A."/>
        </authorList>
    </citation>
    <scope>NUCLEOTIDE SEQUENCE [LARGE SCALE GENOMIC DNA]</scope>
    <source>
        <strain evidence="1 2">RZ05</strain>
    </source>
</reference>
<proteinExistence type="predicted"/>
<evidence type="ECO:0000313" key="2">
    <source>
        <dbReference type="Proteomes" id="UP000443153"/>
    </source>
</evidence>
<comment type="caution">
    <text evidence="1">The sequence shown here is derived from an EMBL/GenBank/DDBJ whole genome shotgun (WGS) entry which is preliminary data.</text>
</comment>
<protein>
    <recommendedName>
        <fullName evidence="3">STAS/SEC14 domain-containing protein</fullName>
    </recommendedName>
</protein>
<evidence type="ECO:0000313" key="1">
    <source>
        <dbReference type="EMBL" id="MRX66139.1"/>
    </source>
</evidence>
<sequence>MGWKSEYNNVENIMELTLEGVMDFKTLTEAIFIIVESAKNHNTVKYLADCRLVMTEFGRGQIFELINRFFPEWDIPIGSIVSIIEPKDIDAKTKAEFYVYAVKKLGWDADIFPNRKRALEWLNKH</sequence>